<dbReference type="SUPFAM" id="SSF56112">
    <property type="entry name" value="Protein kinase-like (PK-like)"/>
    <property type="match status" value="1"/>
</dbReference>
<accession>A0A6N2T7L3</accession>
<name>A0A6N2T7L3_BLAHA</name>
<dbReference type="RefSeq" id="WP_009247159.1">
    <property type="nucleotide sequence ID" value="NZ_CACRSY010000009.1"/>
</dbReference>
<dbReference type="InterPro" id="IPR047175">
    <property type="entry name" value="CotS-like"/>
</dbReference>
<dbReference type="InterPro" id="IPR011009">
    <property type="entry name" value="Kinase-like_dom_sf"/>
</dbReference>
<organism evidence="1">
    <name type="scientific">Blautia hansenii</name>
    <name type="common">Ruminococcus hansenii</name>
    <dbReference type="NCBI Taxonomy" id="1322"/>
    <lineage>
        <taxon>Bacteria</taxon>
        <taxon>Bacillati</taxon>
        <taxon>Bacillota</taxon>
        <taxon>Clostridia</taxon>
        <taxon>Lachnospirales</taxon>
        <taxon>Lachnospiraceae</taxon>
        <taxon>Blautia</taxon>
    </lineage>
</organism>
<gene>
    <name evidence="1" type="primary">cotI</name>
    <name evidence="1" type="ORF">BHLFYP23_02438</name>
</gene>
<dbReference type="GO" id="GO:0042601">
    <property type="term" value="C:endospore-forming forespore"/>
    <property type="evidence" value="ECO:0007669"/>
    <property type="project" value="TreeGrafter"/>
</dbReference>
<reference evidence="1" key="1">
    <citation type="submission" date="2019-11" db="EMBL/GenBank/DDBJ databases">
        <authorList>
            <person name="Feng L."/>
        </authorList>
    </citation>
    <scope>NUCLEOTIDE SEQUENCE</scope>
    <source>
        <strain evidence="1">BhanseniiLFYP23</strain>
    </source>
</reference>
<dbReference type="EMBL" id="CACRSY010000009">
    <property type="protein sequence ID" value="VYT00779.1"/>
    <property type="molecule type" value="Genomic_DNA"/>
</dbReference>
<dbReference type="PANTHER" id="PTHR39179:SF1">
    <property type="entry name" value="SPORE COAT PROTEIN I"/>
    <property type="match status" value="1"/>
</dbReference>
<dbReference type="NCBIfam" id="TIGR02906">
    <property type="entry name" value="spore_CotS"/>
    <property type="match status" value="1"/>
</dbReference>
<dbReference type="InterPro" id="IPR014255">
    <property type="entry name" value="Spore_coat_CotS"/>
</dbReference>
<protein>
    <submittedName>
        <fullName evidence="1">Spore coat protein I</fullName>
    </submittedName>
</protein>
<keyword evidence="1" id="KW-0167">Capsid protein</keyword>
<sequence>MYDKGLSVLEQYGLEAAAVYRGRGALICDTKEGMVLIREFYGTQKRLEYQAELLSSVSKSGELLTDEILANQEGSYISLDKENVPYVVKRWYQGRECDTRSESDIYAGISAMAALHKVMQMPVQAHYVKEPLSQEFQRHNAELRKIRKFVSVKRKKNDFELQFLDSIRSYLKHGEEALKRLENSKYANLREKALEAGMVCHGDYNQHNVWMLEPREEKKIAVTNFDGWNYDVQIADLYQFMRKILEKHDWDFEIGKNMLNKYQEVKALSKEELENLSIRFAYPEKYWKLANYYYTHNKAWISEKNLEKLGKLTAQYEKWRSFVERIQCGI</sequence>
<keyword evidence="1" id="KW-0946">Virion</keyword>
<dbReference type="Gene3D" id="3.90.1200.10">
    <property type="match status" value="1"/>
</dbReference>
<dbReference type="PANTHER" id="PTHR39179">
    <property type="entry name" value="SPORE COAT PROTEIN I"/>
    <property type="match status" value="1"/>
</dbReference>
<evidence type="ECO:0000313" key="1">
    <source>
        <dbReference type="EMBL" id="VYT00779.1"/>
    </source>
</evidence>
<dbReference type="AlphaFoldDB" id="A0A6N2T7L3"/>
<proteinExistence type="predicted"/>